<dbReference type="GO" id="GO:0003677">
    <property type="term" value="F:DNA binding"/>
    <property type="evidence" value="ECO:0007669"/>
    <property type="project" value="InterPro"/>
</dbReference>
<comment type="caution">
    <text evidence="17">The sequence shown here is derived from an EMBL/GenBank/DDBJ whole genome shotgun (WGS) entry which is preliminary data.</text>
</comment>
<dbReference type="InterPro" id="IPR002054">
    <property type="entry name" value="DNA-dir_DNA_pol_X"/>
</dbReference>
<dbReference type="InterPro" id="IPR027421">
    <property type="entry name" value="DNA_pol_lamdba_lyase_dom_sf"/>
</dbReference>
<dbReference type="OrthoDB" id="205514at2759"/>
<dbReference type="SMART" id="SM00483">
    <property type="entry name" value="POLXc"/>
    <property type="match status" value="1"/>
</dbReference>
<dbReference type="Pfam" id="PF14791">
    <property type="entry name" value="DNA_pol_B_thumb"/>
    <property type="match status" value="1"/>
</dbReference>
<dbReference type="Pfam" id="PF14792">
    <property type="entry name" value="DNA_pol_B_palm"/>
    <property type="match status" value="1"/>
</dbReference>
<dbReference type="Gene3D" id="3.40.50.10190">
    <property type="entry name" value="BRCT domain"/>
    <property type="match status" value="1"/>
</dbReference>
<evidence type="ECO:0000256" key="1">
    <source>
        <dbReference type="ARBA" id="ARBA00004123"/>
    </source>
</evidence>
<feature type="compositionally biased region" description="Basic and acidic residues" evidence="15">
    <location>
        <begin position="364"/>
        <end position="380"/>
    </location>
</feature>
<feature type="region of interest" description="Disordered" evidence="15">
    <location>
        <begin position="249"/>
        <end position="327"/>
    </location>
</feature>
<keyword evidence="8" id="KW-0479">Metal-binding</keyword>
<dbReference type="Pfam" id="PF14716">
    <property type="entry name" value="HHH_8"/>
    <property type="match status" value="1"/>
</dbReference>
<evidence type="ECO:0000256" key="15">
    <source>
        <dbReference type="SAM" id="MobiDB-lite"/>
    </source>
</evidence>
<keyword evidence="11" id="KW-0234">DNA repair</keyword>
<evidence type="ECO:0000256" key="11">
    <source>
        <dbReference type="ARBA" id="ARBA00023204"/>
    </source>
</evidence>
<name>A0A2C5YEV7_9HYPO</name>
<dbReference type="Gene3D" id="1.10.150.20">
    <property type="entry name" value="5' to 3' exonuclease, C-terminal subdomain"/>
    <property type="match status" value="1"/>
</dbReference>
<feature type="domain" description="DNA-directed DNA polymerase X" evidence="16">
    <location>
        <begin position="411"/>
        <end position="743"/>
    </location>
</feature>
<keyword evidence="10" id="KW-0239">DNA-directed DNA polymerase</keyword>
<dbReference type="GO" id="GO:0003887">
    <property type="term" value="F:DNA-directed DNA polymerase activity"/>
    <property type="evidence" value="ECO:0007669"/>
    <property type="project" value="UniProtKB-KW"/>
</dbReference>
<feature type="compositionally biased region" description="Basic and acidic residues" evidence="15">
    <location>
        <begin position="295"/>
        <end position="310"/>
    </location>
</feature>
<evidence type="ECO:0000256" key="14">
    <source>
        <dbReference type="PIRSR" id="PIRSR622312-50"/>
    </source>
</evidence>
<evidence type="ECO:0000256" key="5">
    <source>
        <dbReference type="ARBA" id="ARBA00022679"/>
    </source>
</evidence>
<feature type="compositionally biased region" description="Basic and acidic residues" evidence="15">
    <location>
        <begin position="255"/>
        <end position="269"/>
    </location>
</feature>
<keyword evidence="7" id="KW-0235">DNA replication</keyword>
<feature type="compositionally biased region" description="Basic and acidic residues" evidence="15">
    <location>
        <begin position="388"/>
        <end position="398"/>
    </location>
</feature>
<dbReference type="InterPro" id="IPR018944">
    <property type="entry name" value="DNA_pol_lambd_fingers_domain"/>
</dbReference>
<evidence type="ECO:0000313" key="18">
    <source>
        <dbReference type="Proteomes" id="UP000226192"/>
    </source>
</evidence>
<keyword evidence="12" id="KW-0539">Nucleus</keyword>
<protein>
    <recommendedName>
        <fullName evidence="3">DNA-directed DNA polymerase</fullName>
        <ecNumber evidence="3">2.7.7.7</ecNumber>
    </recommendedName>
</protein>
<evidence type="ECO:0000313" key="17">
    <source>
        <dbReference type="EMBL" id="PHH65514.1"/>
    </source>
</evidence>
<dbReference type="InterPro" id="IPR043519">
    <property type="entry name" value="NT_sf"/>
</dbReference>
<dbReference type="EMBL" id="NJET01000017">
    <property type="protein sequence ID" value="PHH65514.1"/>
    <property type="molecule type" value="Genomic_DNA"/>
</dbReference>
<dbReference type="GO" id="GO:0005634">
    <property type="term" value="C:nucleus"/>
    <property type="evidence" value="ECO:0007669"/>
    <property type="project" value="UniProtKB-SubCell"/>
</dbReference>
<dbReference type="SUPFAM" id="SSF81301">
    <property type="entry name" value="Nucleotidyltransferase"/>
    <property type="match status" value="1"/>
</dbReference>
<keyword evidence="6" id="KW-0548">Nucleotidyltransferase</keyword>
<dbReference type="FunFam" id="1.10.150.110:FF:000005">
    <property type="entry name" value="DNA polymerase POL4"/>
    <property type="match status" value="1"/>
</dbReference>
<evidence type="ECO:0000256" key="12">
    <source>
        <dbReference type="ARBA" id="ARBA00023242"/>
    </source>
</evidence>
<evidence type="ECO:0000256" key="6">
    <source>
        <dbReference type="ARBA" id="ARBA00022695"/>
    </source>
</evidence>
<dbReference type="InterPro" id="IPR022312">
    <property type="entry name" value="DNA_pol_X"/>
</dbReference>
<dbReference type="FunFam" id="3.30.210.10:FF:000001">
    <property type="entry name" value="DNA polymerase lambda"/>
    <property type="match status" value="1"/>
</dbReference>
<dbReference type="PANTHER" id="PTHR11276">
    <property type="entry name" value="DNA POLYMERASE TYPE-X FAMILY MEMBER"/>
    <property type="match status" value="1"/>
</dbReference>
<feature type="region of interest" description="Disordered" evidence="15">
    <location>
        <begin position="344"/>
        <end position="414"/>
    </location>
</feature>
<dbReference type="STRING" id="1399860.A0A2C5YEV7"/>
<keyword evidence="9" id="KW-0227">DNA damage</keyword>
<keyword evidence="18" id="KW-1185">Reference proteome</keyword>
<dbReference type="PANTHER" id="PTHR11276:SF28">
    <property type="entry name" value="DNA POLYMERASE LAMBDA"/>
    <property type="match status" value="1"/>
</dbReference>
<evidence type="ECO:0000256" key="9">
    <source>
        <dbReference type="ARBA" id="ARBA00022763"/>
    </source>
</evidence>
<dbReference type="InterPro" id="IPR029398">
    <property type="entry name" value="PolB_thumb"/>
</dbReference>
<sequence>MDSPRSRLDDKTAYFDLLESLNRDSQDDVKLWAHEQRDREYRLSFFNSTRRHDMATSKSPSVVKGTQNDARLEGQPLTTSLDNDIIPDSNDEMQSLYASNSSLESLSTSLRRSRRILPWAAAREKQPWPWAMASAKGKRKQPKAAPSIRPPEEQIFKALTFYYIPQDNPSTLRRARVNKAIEYGATPVDTPALATHIVADSYLTHQDITTWFSNNGLGHIKLPPIVTDNYAPDCIDFGCLLDHRQKKYQVSGQPTRDETREEIKDESPRDCLGSRLSPCAPDSHDTWSAAVVDASTERDLPRVGQERDWISGRNSGSDQEERQGPLEDADELSNYISMMQQGKLDGLGSEEGSEMGQWDELSGDEQHSDSDQKDVDECRPEKKRRLGRKEVDSKERFACHNASELPRHSQNPNARTIEVLKSMAEYYDRTQQSWKTLSYRKAMGTLKRQKHKITREAEAFALPYIGQRLAQKIEEIATTDKLRRLEYARADSTDEVVQLFMGIYGVGSRQARLWVSQGHRTLEELMQKVKLTASQKLGIEHYQDLRAKMTRGEVEALGGIVSRTAAQIDAGVEVIIGGSYRRGAQESGDIDVVMTKQGTKSTAELRPFRDRLIERLMADGVLTAQLASSRRADHGSKWLGCCVLPASQGQGGGVWRRIDLLVVPESERGAALLYFTGDDIFNRSMRLLASSKGMRLNQHGLYRNVLRGPGRQRVSEGELVEGRDERRIFDVLGVSWREPHERWC</sequence>
<evidence type="ECO:0000256" key="3">
    <source>
        <dbReference type="ARBA" id="ARBA00012417"/>
    </source>
</evidence>
<dbReference type="FunFam" id="1.10.150.20:FF:000010">
    <property type="entry name" value="DNA polymerase lambda"/>
    <property type="match status" value="1"/>
</dbReference>
<evidence type="ECO:0000256" key="10">
    <source>
        <dbReference type="ARBA" id="ARBA00022932"/>
    </source>
</evidence>
<comment type="catalytic activity">
    <reaction evidence="13">
        <text>DNA(n) + a 2'-deoxyribonucleoside 5'-triphosphate = DNA(n+1) + diphosphate</text>
        <dbReference type="Rhea" id="RHEA:22508"/>
        <dbReference type="Rhea" id="RHEA-COMP:17339"/>
        <dbReference type="Rhea" id="RHEA-COMP:17340"/>
        <dbReference type="ChEBI" id="CHEBI:33019"/>
        <dbReference type="ChEBI" id="CHEBI:61560"/>
        <dbReference type="ChEBI" id="CHEBI:173112"/>
        <dbReference type="EC" id="2.7.7.7"/>
    </reaction>
</comment>
<dbReference type="InterPro" id="IPR028207">
    <property type="entry name" value="DNA_pol_B_palm_palm"/>
</dbReference>
<gene>
    <name evidence="17" type="ORF">CDD81_2294</name>
</gene>
<keyword evidence="4" id="KW-0237">DNA synthesis</keyword>
<comment type="subcellular location">
    <subcellularLocation>
        <location evidence="1">Nucleus</location>
    </subcellularLocation>
</comment>
<dbReference type="InterPro" id="IPR010996">
    <property type="entry name" value="HHH_MUS81"/>
</dbReference>
<dbReference type="Gene3D" id="1.10.150.110">
    <property type="entry name" value="DNA polymerase beta, N-terminal domain-like"/>
    <property type="match status" value="1"/>
</dbReference>
<evidence type="ECO:0000256" key="8">
    <source>
        <dbReference type="ARBA" id="ARBA00022723"/>
    </source>
</evidence>
<evidence type="ECO:0000256" key="4">
    <source>
        <dbReference type="ARBA" id="ARBA00022634"/>
    </source>
</evidence>
<dbReference type="PRINTS" id="PR00869">
    <property type="entry name" value="DNAPOLX"/>
</dbReference>
<dbReference type="InterPro" id="IPR002008">
    <property type="entry name" value="DNA_pol_X_beta-like"/>
</dbReference>
<dbReference type="InterPro" id="IPR037160">
    <property type="entry name" value="DNA_Pol_thumb_sf"/>
</dbReference>
<dbReference type="Gene3D" id="3.30.210.10">
    <property type="entry name" value="DNA polymerase, thumb domain"/>
    <property type="match status" value="1"/>
</dbReference>
<dbReference type="AlphaFoldDB" id="A0A2C5YEV7"/>
<dbReference type="GO" id="GO:0046872">
    <property type="term" value="F:metal ion binding"/>
    <property type="evidence" value="ECO:0007669"/>
    <property type="project" value="UniProtKB-KW"/>
</dbReference>
<dbReference type="GO" id="GO:0006303">
    <property type="term" value="P:double-strand break repair via nonhomologous end joining"/>
    <property type="evidence" value="ECO:0007669"/>
    <property type="project" value="TreeGrafter"/>
</dbReference>
<comment type="similarity">
    <text evidence="2">Belongs to the DNA polymerase type-X family.</text>
</comment>
<evidence type="ECO:0000256" key="7">
    <source>
        <dbReference type="ARBA" id="ARBA00022705"/>
    </source>
</evidence>
<keyword evidence="5" id="KW-0808">Transferase</keyword>
<dbReference type="PRINTS" id="PR00870">
    <property type="entry name" value="DNAPOLXBETA"/>
</dbReference>
<dbReference type="Gene3D" id="3.30.460.10">
    <property type="entry name" value="Beta Polymerase, domain 2"/>
    <property type="match status" value="1"/>
</dbReference>
<proteinExistence type="inferred from homology"/>
<dbReference type="EC" id="2.7.7.7" evidence="3"/>
<dbReference type="SUPFAM" id="SSF47802">
    <property type="entry name" value="DNA polymerase beta, N-terminal domain-like"/>
    <property type="match status" value="1"/>
</dbReference>
<accession>A0A2C5YEV7</accession>
<dbReference type="SUPFAM" id="SSF81585">
    <property type="entry name" value="PsbU/PolX domain-like"/>
    <property type="match status" value="1"/>
</dbReference>
<dbReference type="Proteomes" id="UP000226192">
    <property type="component" value="Unassembled WGS sequence"/>
</dbReference>
<dbReference type="InterPro" id="IPR036420">
    <property type="entry name" value="BRCT_dom_sf"/>
</dbReference>
<reference evidence="17 18" key="1">
    <citation type="submission" date="2017-06" db="EMBL/GenBank/DDBJ databases">
        <title>Ant-infecting Ophiocordyceps genomes reveal a high diversity of potential behavioral manipulation genes and a possible major role for enterotoxins.</title>
        <authorList>
            <person name="De Bekker C."/>
            <person name="Evans H.C."/>
            <person name="Brachmann A."/>
            <person name="Hughes D.P."/>
        </authorList>
    </citation>
    <scope>NUCLEOTIDE SEQUENCE [LARGE SCALE GENOMIC DNA]</scope>
    <source>
        <strain evidence="17 18">Map64</strain>
    </source>
</reference>
<evidence type="ECO:0000256" key="13">
    <source>
        <dbReference type="ARBA" id="ARBA00049244"/>
    </source>
</evidence>
<dbReference type="Pfam" id="PF10391">
    <property type="entry name" value="DNA_pol_lambd_f"/>
    <property type="match status" value="1"/>
</dbReference>
<evidence type="ECO:0000259" key="16">
    <source>
        <dbReference type="SMART" id="SM00483"/>
    </source>
</evidence>
<evidence type="ECO:0000256" key="2">
    <source>
        <dbReference type="ARBA" id="ARBA00008323"/>
    </source>
</evidence>
<dbReference type="CDD" id="cd00141">
    <property type="entry name" value="NT_POLXc"/>
    <property type="match status" value="1"/>
</dbReference>
<organism evidence="17 18">
    <name type="scientific">Ophiocordyceps australis</name>
    <dbReference type="NCBI Taxonomy" id="1399860"/>
    <lineage>
        <taxon>Eukaryota</taxon>
        <taxon>Fungi</taxon>
        <taxon>Dikarya</taxon>
        <taxon>Ascomycota</taxon>
        <taxon>Pezizomycotina</taxon>
        <taxon>Sordariomycetes</taxon>
        <taxon>Hypocreomycetidae</taxon>
        <taxon>Hypocreales</taxon>
        <taxon>Ophiocordycipitaceae</taxon>
        <taxon>Ophiocordyceps</taxon>
    </lineage>
</organism>
<feature type="active site" description="Nucleophile; Schiff-base intermediate with DNA; for 5'-dRP lyase activity" evidence="14">
    <location>
        <position position="472"/>
    </location>
</feature>